<organism evidence="6 7">
    <name type="scientific">Aromatoleum tolulyticum</name>
    <dbReference type="NCBI Taxonomy" id="34027"/>
    <lineage>
        <taxon>Bacteria</taxon>
        <taxon>Pseudomonadati</taxon>
        <taxon>Pseudomonadota</taxon>
        <taxon>Betaproteobacteria</taxon>
        <taxon>Rhodocyclales</taxon>
        <taxon>Rhodocyclaceae</taxon>
        <taxon>Aromatoleum</taxon>
    </lineage>
</organism>
<dbReference type="AlphaFoldDB" id="A0A1N6PXP5"/>
<feature type="domain" description="FAD-dependent oxidoreductase 2 FAD-binding" evidence="5">
    <location>
        <begin position="6"/>
        <end position="448"/>
    </location>
</feature>
<dbReference type="RefSeq" id="WP_076600756.1">
    <property type="nucleotide sequence ID" value="NZ_FTMD01000002.1"/>
</dbReference>
<dbReference type="OrthoDB" id="9813348at2"/>
<evidence type="ECO:0000313" key="7">
    <source>
        <dbReference type="Proteomes" id="UP000186819"/>
    </source>
</evidence>
<dbReference type="EMBL" id="FTMD01000002">
    <property type="protein sequence ID" value="SIQ09100.1"/>
    <property type="molecule type" value="Genomic_DNA"/>
</dbReference>
<reference evidence="7" key="1">
    <citation type="submission" date="2017-01" db="EMBL/GenBank/DDBJ databases">
        <authorList>
            <person name="Varghese N."/>
            <person name="Submissions S."/>
        </authorList>
    </citation>
    <scope>NUCLEOTIDE SEQUENCE [LARGE SCALE GENOMIC DNA]</scope>
    <source>
        <strain evidence="7">ATCC 51758</strain>
    </source>
</reference>
<proteinExistence type="predicted"/>
<dbReference type="SUPFAM" id="SSF56425">
    <property type="entry name" value="Succinate dehydrogenase/fumarate reductase flavoprotein, catalytic domain"/>
    <property type="match status" value="1"/>
</dbReference>
<dbReference type="GO" id="GO:0008202">
    <property type="term" value="P:steroid metabolic process"/>
    <property type="evidence" value="ECO:0007669"/>
    <property type="project" value="UniProtKB-ARBA"/>
</dbReference>
<evidence type="ECO:0000259" key="5">
    <source>
        <dbReference type="Pfam" id="PF00890"/>
    </source>
</evidence>
<dbReference type="GO" id="GO:0016491">
    <property type="term" value="F:oxidoreductase activity"/>
    <property type="evidence" value="ECO:0007669"/>
    <property type="project" value="UniProtKB-KW"/>
</dbReference>
<keyword evidence="3" id="KW-0274">FAD</keyword>
<evidence type="ECO:0000256" key="1">
    <source>
        <dbReference type="ARBA" id="ARBA00001974"/>
    </source>
</evidence>
<evidence type="ECO:0000256" key="2">
    <source>
        <dbReference type="ARBA" id="ARBA00022630"/>
    </source>
</evidence>
<dbReference type="Gene3D" id="3.50.50.60">
    <property type="entry name" value="FAD/NAD(P)-binding domain"/>
    <property type="match status" value="1"/>
</dbReference>
<accession>A0A1N6PXP5</accession>
<keyword evidence="2" id="KW-0285">Flavoprotein</keyword>
<evidence type="ECO:0000256" key="4">
    <source>
        <dbReference type="ARBA" id="ARBA00023002"/>
    </source>
</evidence>
<gene>
    <name evidence="6" type="ORF">SAMN05421829_102245</name>
</gene>
<dbReference type="InterPro" id="IPR003953">
    <property type="entry name" value="FAD-dep_OxRdtase_2_FAD-bd"/>
</dbReference>
<dbReference type="InterPro" id="IPR027477">
    <property type="entry name" value="Succ_DH/fumarate_Rdtase_cat_sf"/>
</dbReference>
<dbReference type="Proteomes" id="UP000186819">
    <property type="component" value="Unassembled WGS sequence"/>
</dbReference>
<dbReference type="PRINTS" id="PR00411">
    <property type="entry name" value="PNDRDTASEI"/>
</dbReference>
<name>A0A1N6PXP5_9RHOO</name>
<evidence type="ECO:0000256" key="3">
    <source>
        <dbReference type="ARBA" id="ARBA00022827"/>
    </source>
</evidence>
<dbReference type="Gene3D" id="3.90.700.10">
    <property type="entry name" value="Succinate dehydrogenase/fumarate reductase flavoprotein, catalytic domain"/>
    <property type="match status" value="1"/>
</dbReference>
<keyword evidence="7" id="KW-1185">Reference proteome</keyword>
<dbReference type="PANTHER" id="PTHR43400:SF10">
    <property type="entry name" value="3-OXOSTEROID 1-DEHYDROGENASE"/>
    <property type="match status" value="1"/>
</dbReference>
<dbReference type="SUPFAM" id="SSF51905">
    <property type="entry name" value="FAD/NAD(P)-binding domain"/>
    <property type="match status" value="1"/>
</dbReference>
<keyword evidence="4" id="KW-0560">Oxidoreductase</keyword>
<dbReference type="PANTHER" id="PTHR43400">
    <property type="entry name" value="FUMARATE REDUCTASE"/>
    <property type="match status" value="1"/>
</dbReference>
<protein>
    <submittedName>
        <fullName evidence="6">Fumarate reductase flavoprotein subunit</fullName>
    </submittedName>
</protein>
<dbReference type="PRINTS" id="PR00368">
    <property type="entry name" value="FADPNR"/>
</dbReference>
<sequence>MERDFDVIVVGGGGAGLCAAIEAQGAGASVMVLEADKHVGGATLQSGGVFYAAGTSVQKARGIQDTADAMYEYVMNLNQWEFSPAILRLLCDHGPEAIDWLIGHGAEFPPEWLMCSGVDSVPRGHPSRGGAGSVGETIVRAFEARGIETAVATRVESLIVEDGRVVGVRAAGAELRAGAVVVTTGGFGNSREMLERYWPSMAYHGDRVYAVHWHAPFILGDGLRMGEEVGANIVGFDTGLPLPASGAAGRVVEPFLPPWIVLVNREGRRFMDETVTYSVSGYIINSQTDRRAFAIFDEPTLATASVDTAYSDPYHSELAATTWDHQTIRNRIEKGEVFVADSIDALARKLGVDPISLGVTVENYNADCDRGIDGEFLKQAERRFAVRKAPFYAIEVRASVIGWTSCGPEIDSQCRVLDKHQRRIPGLFAAGEVVGAVQGKRYAGGGLSIANAVILGRLAGQNAARAAAQ</sequence>
<comment type="cofactor">
    <cofactor evidence="1">
        <name>FAD</name>
        <dbReference type="ChEBI" id="CHEBI:57692"/>
    </cofactor>
</comment>
<dbReference type="STRING" id="34027.SAMN05421829_102245"/>
<evidence type="ECO:0000313" key="6">
    <source>
        <dbReference type="EMBL" id="SIQ09100.1"/>
    </source>
</evidence>
<dbReference type="InterPro" id="IPR036188">
    <property type="entry name" value="FAD/NAD-bd_sf"/>
</dbReference>
<dbReference type="InterPro" id="IPR050315">
    <property type="entry name" value="FAD-oxidoreductase_2"/>
</dbReference>
<dbReference type="Pfam" id="PF00890">
    <property type="entry name" value="FAD_binding_2"/>
    <property type="match status" value="1"/>
</dbReference>